<feature type="compositionally biased region" description="Polar residues" evidence="1">
    <location>
        <begin position="72"/>
        <end position="85"/>
    </location>
</feature>
<gene>
    <name evidence="2" type="ORF">EGK_17260</name>
</gene>
<feature type="compositionally biased region" description="Basic residues" evidence="1">
    <location>
        <begin position="61"/>
        <end position="70"/>
    </location>
</feature>
<feature type="region of interest" description="Disordered" evidence="1">
    <location>
        <begin position="1"/>
        <end position="115"/>
    </location>
</feature>
<evidence type="ECO:0000256" key="1">
    <source>
        <dbReference type="SAM" id="MobiDB-lite"/>
    </source>
</evidence>
<dbReference type="EMBL" id="CM001258">
    <property type="protein sequence ID" value="EHH27135.1"/>
    <property type="molecule type" value="Genomic_DNA"/>
</dbReference>
<proteinExistence type="predicted"/>
<name>G7MV14_MACMU</name>
<reference evidence="2" key="1">
    <citation type="journal article" date="2011" name="Nat. Biotechnol.">
        <title>Genome sequencing and comparison of two nonhuman primate animal models, the cynomolgus and Chinese rhesus macaques.</title>
        <authorList>
            <person name="Yan G."/>
            <person name="Zhang G."/>
            <person name="Fang X."/>
            <person name="Zhang Y."/>
            <person name="Li C."/>
            <person name="Ling F."/>
            <person name="Cooper D.N."/>
            <person name="Li Q."/>
            <person name="Li Y."/>
            <person name="van Gool A.J."/>
            <person name="Du H."/>
            <person name="Chen J."/>
            <person name="Chen R."/>
            <person name="Zhang P."/>
            <person name="Huang Z."/>
            <person name="Thompson J.R."/>
            <person name="Meng Y."/>
            <person name="Bai Y."/>
            <person name="Wang J."/>
            <person name="Zhuo M."/>
            <person name="Wang T."/>
            <person name="Huang Y."/>
            <person name="Wei L."/>
            <person name="Li J."/>
            <person name="Wang Z."/>
            <person name="Hu H."/>
            <person name="Yang P."/>
            <person name="Le L."/>
            <person name="Stenson P.D."/>
            <person name="Li B."/>
            <person name="Liu X."/>
            <person name="Ball E.V."/>
            <person name="An N."/>
            <person name="Huang Q."/>
            <person name="Zhang Y."/>
            <person name="Fan W."/>
            <person name="Zhang X."/>
            <person name="Li Y."/>
            <person name="Wang W."/>
            <person name="Katze M.G."/>
            <person name="Su B."/>
            <person name="Nielsen R."/>
            <person name="Yang H."/>
            <person name="Wang J."/>
            <person name="Wang X."/>
            <person name="Wang J."/>
        </authorList>
    </citation>
    <scope>NUCLEOTIDE SEQUENCE [LARGE SCALE GENOMIC DNA]</scope>
    <source>
        <strain evidence="2">CR-5</strain>
    </source>
</reference>
<dbReference type="Proteomes" id="UP000013456">
    <property type="component" value="Chromosome 6"/>
</dbReference>
<dbReference type="AlphaFoldDB" id="G7MV14"/>
<accession>G7MV14</accession>
<sequence>MNTLISTPPPSNAPLTSPLPHRSLQKGAQMRRNHSKEKARWLLPIPVRSTYKGKDWSPIQTRRRILRKPSSRPATTLPDPNQSPTHIGKTAGKEKSVPRTAAKTEQGTVQKRSAA</sequence>
<evidence type="ECO:0000313" key="2">
    <source>
        <dbReference type="EMBL" id="EHH27135.1"/>
    </source>
</evidence>
<feature type="compositionally biased region" description="Polar residues" evidence="1">
    <location>
        <begin position="103"/>
        <end position="115"/>
    </location>
</feature>
<protein>
    <submittedName>
        <fullName evidence="2">Uncharacterized protein</fullName>
    </submittedName>
</protein>
<organism evidence="2">
    <name type="scientific">Macaca mulatta</name>
    <name type="common">Rhesus macaque</name>
    <dbReference type="NCBI Taxonomy" id="9544"/>
    <lineage>
        <taxon>Eukaryota</taxon>
        <taxon>Metazoa</taxon>
        <taxon>Chordata</taxon>
        <taxon>Craniata</taxon>
        <taxon>Vertebrata</taxon>
        <taxon>Euteleostomi</taxon>
        <taxon>Mammalia</taxon>
        <taxon>Eutheria</taxon>
        <taxon>Euarchontoglires</taxon>
        <taxon>Primates</taxon>
        <taxon>Haplorrhini</taxon>
        <taxon>Catarrhini</taxon>
        <taxon>Cercopithecidae</taxon>
        <taxon>Cercopithecinae</taxon>
        <taxon>Macaca</taxon>
    </lineage>
</organism>